<comment type="caution">
    <text evidence="2">The sequence shown here is derived from an EMBL/GenBank/DDBJ whole genome shotgun (WGS) entry which is preliminary data.</text>
</comment>
<evidence type="ECO:0000313" key="4">
    <source>
        <dbReference type="Proteomes" id="UP000323732"/>
    </source>
</evidence>
<evidence type="ECO:0000313" key="2">
    <source>
        <dbReference type="EMBL" id="TYS58387.1"/>
    </source>
</evidence>
<dbReference type="SUPFAM" id="SSF140500">
    <property type="entry name" value="BAS1536-like"/>
    <property type="match status" value="1"/>
</dbReference>
<dbReference type="GO" id="GO:0046983">
    <property type="term" value="F:protein dimerization activity"/>
    <property type="evidence" value="ECO:0007669"/>
    <property type="project" value="InterPro"/>
</dbReference>
<evidence type="ECO:0000313" key="1">
    <source>
        <dbReference type="EMBL" id="TYS42978.1"/>
    </source>
</evidence>
<accession>A0A5D4S430</accession>
<sequence length="52" mass="6049">MGIQELLQDIEKCRKEMVQLASRTSLSSHHVIEASTRLDSLLNKYNHLVKKR</sequence>
<dbReference type="InterPro" id="IPR018540">
    <property type="entry name" value="Spo0E-like"/>
</dbReference>
<dbReference type="Proteomes" id="UP000323732">
    <property type="component" value="Unassembled WGS sequence"/>
</dbReference>
<proteinExistence type="predicted"/>
<evidence type="ECO:0000313" key="3">
    <source>
        <dbReference type="Proteomes" id="UP000322139"/>
    </source>
</evidence>
<organism evidence="2 4">
    <name type="scientific">Bacillus infantis</name>
    <dbReference type="NCBI Taxonomy" id="324767"/>
    <lineage>
        <taxon>Bacteria</taxon>
        <taxon>Bacillati</taxon>
        <taxon>Bacillota</taxon>
        <taxon>Bacilli</taxon>
        <taxon>Bacillales</taxon>
        <taxon>Bacillaceae</taxon>
        <taxon>Bacillus</taxon>
    </lineage>
</organism>
<dbReference type="Proteomes" id="UP000322139">
    <property type="component" value="Unassembled WGS sequence"/>
</dbReference>
<dbReference type="EMBL" id="VTES01000010">
    <property type="protein sequence ID" value="TYS58387.1"/>
    <property type="molecule type" value="Genomic_DNA"/>
</dbReference>
<dbReference type="EMBL" id="VTER01000015">
    <property type="protein sequence ID" value="TYS42978.1"/>
    <property type="molecule type" value="Genomic_DNA"/>
</dbReference>
<dbReference type="Pfam" id="PF09388">
    <property type="entry name" value="SpoOE-like"/>
    <property type="match status" value="1"/>
</dbReference>
<dbReference type="GO" id="GO:0043937">
    <property type="term" value="P:regulation of sporulation"/>
    <property type="evidence" value="ECO:0007669"/>
    <property type="project" value="InterPro"/>
</dbReference>
<dbReference type="InterPro" id="IPR036638">
    <property type="entry name" value="HLH_DNA-bd_sf"/>
</dbReference>
<protein>
    <submittedName>
        <fullName evidence="2">Aspartyl-phosphate phosphatase Spo0E family protein</fullName>
    </submittedName>
</protein>
<name>A0A5D4S430_9BACI</name>
<dbReference type="AlphaFoldDB" id="A0A5D4S430"/>
<dbReference type="InterPro" id="IPR037208">
    <property type="entry name" value="Spo0E-like_sf"/>
</dbReference>
<dbReference type="RefSeq" id="WP_022543224.1">
    <property type="nucleotide sequence ID" value="NZ_JAHXNN010000023.1"/>
</dbReference>
<gene>
    <name evidence="2" type="ORF">FZD47_23810</name>
    <name evidence="1" type="ORF">FZD51_22960</name>
</gene>
<reference evidence="3 4" key="1">
    <citation type="submission" date="2019-08" db="EMBL/GenBank/DDBJ databases">
        <title>Bacillus genomes from the desert of Cuatro Cienegas, Coahuila.</title>
        <authorList>
            <person name="Olmedo-Alvarez G."/>
        </authorList>
    </citation>
    <scope>NUCLEOTIDE SEQUENCE [LARGE SCALE GENOMIC DNA]</scope>
    <source>
        <strain evidence="2 4">CH37_1T</strain>
        <strain evidence="1 3">CH446_14T</strain>
    </source>
</reference>
<dbReference type="Gene3D" id="4.10.280.10">
    <property type="entry name" value="Helix-loop-helix DNA-binding domain"/>
    <property type="match status" value="1"/>
</dbReference>